<reference evidence="2" key="1">
    <citation type="journal article" date="2019" name="Int. J. Syst. Evol. Microbiol.">
        <title>The Global Catalogue of Microorganisms (GCM) 10K type strain sequencing project: providing services to taxonomists for standard genome sequencing and annotation.</title>
        <authorList>
            <consortium name="The Broad Institute Genomics Platform"/>
            <consortium name="The Broad Institute Genome Sequencing Center for Infectious Disease"/>
            <person name="Wu L."/>
            <person name="Ma J."/>
        </authorList>
    </citation>
    <scope>NUCLEOTIDE SEQUENCE [LARGE SCALE GENOMIC DNA]</scope>
    <source>
        <strain evidence="2">CGMCC 4.7405</strain>
    </source>
</reference>
<keyword evidence="2" id="KW-1185">Reference proteome</keyword>
<name>A0ABV8BNA9_9PSEU</name>
<organism evidence="1 2">
    <name type="scientific">Lentzea rhizosphaerae</name>
    <dbReference type="NCBI Taxonomy" id="2041025"/>
    <lineage>
        <taxon>Bacteria</taxon>
        <taxon>Bacillati</taxon>
        <taxon>Actinomycetota</taxon>
        <taxon>Actinomycetes</taxon>
        <taxon>Pseudonocardiales</taxon>
        <taxon>Pseudonocardiaceae</taxon>
        <taxon>Lentzea</taxon>
    </lineage>
</organism>
<proteinExistence type="predicted"/>
<gene>
    <name evidence="1" type="ORF">ACFOWZ_07740</name>
</gene>
<evidence type="ECO:0000313" key="2">
    <source>
        <dbReference type="Proteomes" id="UP001595690"/>
    </source>
</evidence>
<protein>
    <recommendedName>
        <fullName evidence="3">Alanine and proline-rich secreted protein Apa</fullName>
    </recommendedName>
</protein>
<dbReference type="RefSeq" id="WP_382370612.1">
    <property type="nucleotide sequence ID" value="NZ_JBHRZI010000011.1"/>
</dbReference>
<accession>A0ABV8BNA9</accession>
<evidence type="ECO:0008006" key="3">
    <source>
        <dbReference type="Google" id="ProtNLM"/>
    </source>
</evidence>
<sequence>MEKLSSRSLALALASAYLVVSTLTGIALMTERKPEPHALDATTYDYTATTTRTTTTTTRPARRTTTTTADTSYDLVSGAYELVTAVPKGWAVRQGDVSTVSVARSDTMPGYEVRLGGAPPEDPAKTLFERISTAHQAKLGKNSYSMETLRDTRFHGYPAAEWSYTTTSNGVAQFCTGAWWEAGGIEYVLFVVSPLSGRATAEKLLNLMTTHAKP</sequence>
<comment type="caution">
    <text evidence="1">The sequence shown here is derived from an EMBL/GenBank/DDBJ whole genome shotgun (WGS) entry which is preliminary data.</text>
</comment>
<dbReference type="Proteomes" id="UP001595690">
    <property type="component" value="Unassembled WGS sequence"/>
</dbReference>
<dbReference type="EMBL" id="JBHRZI010000011">
    <property type="protein sequence ID" value="MFC3891365.1"/>
    <property type="molecule type" value="Genomic_DNA"/>
</dbReference>
<evidence type="ECO:0000313" key="1">
    <source>
        <dbReference type="EMBL" id="MFC3891365.1"/>
    </source>
</evidence>